<keyword evidence="8" id="KW-1185">Reference proteome</keyword>
<dbReference type="Pfam" id="PF01915">
    <property type="entry name" value="Glyco_hydro_3_C"/>
    <property type="match status" value="1"/>
</dbReference>
<dbReference type="PhylomeDB" id="A0A0G4EN26"/>
<dbReference type="InParanoid" id="A0A0G4EN26"/>
<dbReference type="SUPFAM" id="SSF51445">
    <property type="entry name" value="(Trans)glycosidases"/>
    <property type="match status" value="1"/>
</dbReference>
<dbReference type="AlphaFoldDB" id="A0A0G4EN26"/>
<proteinExistence type="inferred from homology"/>
<dbReference type="SUPFAM" id="SSF52279">
    <property type="entry name" value="Beta-D-glucan exohydrolase, C-terminal domain"/>
    <property type="match status" value="1"/>
</dbReference>
<evidence type="ECO:0000256" key="3">
    <source>
        <dbReference type="ARBA" id="ARBA00022801"/>
    </source>
</evidence>
<sequence length="899" mass="99238">MSALGVLLTLVGVILAACALLWFLTPSPHPLTHLDCLPPFERCAEGRIGSCVLSKLDCDLCPAKHYACPGGRKVCASSPSDYLRTCKAAVNGTLFDWSLSDEGRITAFLRVATVTEKAYQLANEATEIARLSLPSYAWLNDDVHGVRTEEATTFPNGNALGASWDRELVHGVARRMAMEARGTYNYYTWRGDRGKKQNGRGITIYSPNINLVRDPRWGRADEVYSEDPLLTSQLTIAYVKGVQSPSARNPSGRSYPLTAACCKHFAAYDIETIPRDRTIFNARVDGRDMAESYLPAFHACVKEAKAMHVMCSYNAINNIPTCAEPRLLNGLLRDKWGFDGFVVSDYDAWRNLKDTWNYAPDRATAAVFGLEAGMDQEGGGMQVIRHIPLLVEEGRLNISQVDEALRRVMRVRLRLGMLDPPSWVSWNSQIPPLGPHIPWSPSPPPPLPPHDDFPPHHPHMDPLFWNPSIQLAFEAALSAMSLYKNHQSVLPLHFSKIEKLALIGPFAECGRCLCGGYTTTPKRGLVSIHEGLERSLGRGKVATVLGCLNVKCLDTSQFDRVRDAVKGSSVVVLTLGLDETLEREGHDRSSYELPRNQYALLDEVVTATKGTGIPIVAVLVHGGTFTLSPVLGSADAVLDAWLPGQAGGLAVAYTLFGFNSTSPAGRASVTWYENTTSLPPMGRMSFYPSSYDRPEAPSVPTYGITYRYYTHGTPTIPFGYGLSYTAFAYTNMRLNKTTYAPCEQIGVTVDVRNVGRREGDEVVQLYVEQTDSPTNTPRPNIRLADFKRVHLSPNQTATVRLSLAPALHSVVLEQEAKAANPYAAEQVVEPGKRRLFIGGQQPHWVPPDGRGLTALPDPLWADLFVDAQATVSECERQTWRRRRPTDGRHDKHMRVVVGR</sequence>
<evidence type="ECO:0000313" key="8">
    <source>
        <dbReference type="Proteomes" id="UP000041254"/>
    </source>
</evidence>
<dbReference type="Gene3D" id="3.40.50.1700">
    <property type="entry name" value="Glycoside hydrolase family 3 C-terminal domain"/>
    <property type="match status" value="1"/>
</dbReference>
<keyword evidence="2 5" id="KW-0732">Signal</keyword>
<dbReference type="Pfam" id="PF14310">
    <property type="entry name" value="Fn3-like"/>
    <property type="match status" value="1"/>
</dbReference>
<dbReference type="GO" id="GO:0009044">
    <property type="term" value="F:xylan 1,4-beta-xylosidase activity"/>
    <property type="evidence" value="ECO:0007669"/>
    <property type="project" value="InterPro"/>
</dbReference>
<dbReference type="Gene3D" id="3.20.20.300">
    <property type="entry name" value="Glycoside hydrolase, family 3, N-terminal domain"/>
    <property type="match status" value="1"/>
</dbReference>
<accession>A0A0G4EN26</accession>
<dbReference type="Proteomes" id="UP000041254">
    <property type="component" value="Unassembled WGS sequence"/>
</dbReference>
<dbReference type="InterPro" id="IPR017853">
    <property type="entry name" value="GH"/>
</dbReference>
<evidence type="ECO:0000256" key="5">
    <source>
        <dbReference type="SAM" id="SignalP"/>
    </source>
</evidence>
<dbReference type="GO" id="GO:0045493">
    <property type="term" value="P:xylan catabolic process"/>
    <property type="evidence" value="ECO:0007669"/>
    <property type="project" value="InterPro"/>
</dbReference>
<organism evidence="7 8">
    <name type="scientific">Vitrella brassicaformis (strain CCMP3155)</name>
    <dbReference type="NCBI Taxonomy" id="1169540"/>
    <lineage>
        <taxon>Eukaryota</taxon>
        <taxon>Sar</taxon>
        <taxon>Alveolata</taxon>
        <taxon>Colpodellida</taxon>
        <taxon>Vitrellaceae</taxon>
        <taxon>Vitrella</taxon>
    </lineage>
</organism>
<evidence type="ECO:0000259" key="6">
    <source>
        <dbReference type="SMART" id="SM01217"/>
    </source>
</evidence>
<dbReference type="OrthoDB" id="47059at2759"/>
<name>A0A0G4EN26_VITBC</name>
<reference evidence="7 8" key="1">
    <citation type="submission" date="2014-11" db="EMBL/GenBank/DDBJ databases">
        <authorList>
            <person name="Zhu J."/>
            <person name="Qi W."/>
            <person name="Song R."/>
        </authorList>
    </citation>
    <scope>NUCLEOTIDE SEQUENCE [LARGE SCALE GENOMIC DNA]</scope>
</reference>
<feature type="chain" id="PRO_5005188034" description="Fibronectin type III-like domain-containing protein" evidence="5">
    <location>
        <begin position="17"/>
        <end position="899"/>
    </location>
</feature>
<dbReference type="GO" id="GO:0046556">
    <property type="term" value="F:alpha-L-arabinofuranosidase activity"/>
    <property type="evidence" value="ECO:0007669"/>
    <property type="project" value="TreeGrafter"/>
</dbReference>
<keyword evidence="3" id="KW-0378">Hydrolase</keyword>
<dbReference type="PRINTS" id="PR00133">
    <property type="entry name" value="GLHYDRLASE3"/>
</dbReference>
<dbReference type="InterPro" id="IPR013783">
    <property type="entry name" value="Ig-like_fold"/>
</dbReference>
<dbReference type="InterPro" id="IPR036881">
    <property type="entry name" value="Glyco_hydro_3_C_sf"/>
</dbReference>
<protein>
    <recommendedName>
        <fullName evidence="6">Fibronectin type III-like domain-containing protein</fullName>
    </recommendedName>
</protein>
<comment type="similarity">
    <text evidence="1">Belongs to the glycosyl hydrolase 3 family.</text>
</comment>
<feature type="domain" description="Fibronectin type III-like" evidence="6">
    <location>
        <begin position="761"/>
        <end position="841"/>
    </location>
</feature>
<keyword evidence="4" id="KW-0326">Glycosidase</keyword>
<evidence type="ECO:0000313" key="7">
    <source>
        <dbReference type="EMBL" id="CEL98230.1"/>
    </source>
</evidence>
<dbReference type="InterPro" id="IPR036962">
    <property type="entry name" value="Glyco_hydro_3_N_sf"/>
</dbReference>
<dbReference type="Pfam" id="PF00933">
    <property type="entry name" value="Glyco_hydro_3"/>
    <property type="match status" value="1"/>
</dbReference>
<dbReference type="Gene3D" id="2.60.40.10">
    <property type="entry name" value="Immunoglobulins"/>
    <property type="match status" value="1"/>
</dbReference>
<dbReference type="VEuPathDB" id="CryptoDB:Vbra_5167"/>
<dbReference type="InterPro" id="IPR001764">
    <property type="entry name" value="Glyco_hydro_3_N"/>
</dbReference>
<dbReference type="OMA" id="IGFWAND"/>
<dbReference type="SMART" id="SM01217">
    <property type="entry name" value="Fn3_like"/>
    <property type="match status" value="1"/>
</dbReference>
<evidence type="ECO:0000256" key="4">
    <source>
        <dbReference type="ARBA" id="ARBA00023295"/>
    </source>
</evidence>
<feature type="signal peptide" evidence="5">
    <location>
        <begin position="1"/>
        <end position="16"/>
    </location>
</feature>
<dbReference type="PANTHER" id="PTHR42721:SF3">
    <property type="entry name" value="BETA-D-XYLOSIDASE 5-RELATED"/>
    <property type="match status" value="1"/>
</dbReference>
<gene>
    <name evidence="7" type="ORF">Vbra_5167</name>
</gene>
<dbReference type="EMBL" id="CDMY01000266">
    <property type="protein sequence ID" value="CEL98230.1"/>
    <property type="molecule type" value="Genomic_DNA"/>
</dbReference>
<evidence type="ECO:0000256" key="2">
    <source>
        <dbReference type="ARBA" id="ARBA00022729"/>
    </source>
</evidence>
<dbReference type="GO" id="GO:0031222">
    <property type="term" value="P:arabinan catabolic process"/>
    <property type="evidence" value="ECO:0007669"/>
    <property type="project" value="TreeGrafter"/>
</dbReference>
<dbReference type="InterPro" id="IPR044993">
    <property type="entry name" value="BXL"/>
</dbReference>
<evidence type="ECO:0000256" key="1">
    <source>
        <dbReference type="ARBA" id="ARBA00005336"/>
    </source>
</evidence>
<dbReference type="PANTHER" id="PTHR42721">
    <property type="entry name" value="SUGAR HYDROLASE-RELATED"/>
    <property type="match status" value="1"/>
</dbReference>
<dbReference type="STRING" id="1169540.A0A0G4EN26"/>
<dbReference type="InterPro" id="IPR026891">
    <property type="entry name" value="Fn3-like"/>
</dbReference>
<dbReference type="InterPro" id="IPR002772">
    <property type="entry name" value="Glyco_hydro_3_C"/>
</dbReference>